<reference evidence="1 2" key="1">
    <citation type="submission" date="2015-12" db="EMBL/GenBank/DDBJ databases">
        <title>Draft genome sequence of Moniliophthora roreri, the causal agent of frosty pod rot of cacao.</title>
        <authorList>
            <person name="Aime M.C."/>
            <person name="Diaz-Valderrama J.R."/>
            <person name="Kijpornyongpan T."/>
            <person name="Phillips-Mora W."/>
        </authorList>
    </citation>
    <scope>NUCLEOTIDE SEQUENCE [LARGE SCALE GENOMIC DNA]</scope>
    <source>
        <strain evidence="1 2">MCA 2952</strain>
    </source>
</reference>
<dbReference type="Proteomes" id="UP000054988">
    <property type="component" value="Unassembled WGS sequence"/>
</dbReference>
<organism evidence="1 2">
    <name type="scientific">Moniliophthora roreri</name>
    <name type="common">Frosty pod rot fungus</name>
    <name type="synonym">Monilia roreri</name>
    <dbReference type="NCBI Taxonomy" id="221103"/>
    <lineage>
        <taxon>Eukaryota</taxon>
        <taxon>Fungi</taxon>
        <taxon>Dikarya</taxon>
        <taxon>Basidiomycota</taxon>
        <taxon>Agaricomycotina</taxon>
        <taxon>Agaricomycetes</taxon>
        <taxon>Agaricomycetidae</taxon>
        <taxon>Agaricales</taxon>
        <taxon>Marasmiineae</taxon>
        <taxon>Marasmiaceae</taxon>
        <taxon>Moniliophthora</taxon>
    </lineage>
</organism>
<protein>
    <submittedName>
        <fullName evidence="1">Uncharacterized protein</fullName>
    </submittedName>
</protein>
<name>A0A0W0EWP6_MONRR</name>
<sequence>MSFTNSLHTVITGENTLNHVHGHQVNGTINAETVNFNAGQAVVKRTEYDEFEYIKRGHFTSVEDLGSIDLVDWDWKWRNGELIGRHKARKTICTVEIIDRKSKFTAMFYEGKDAHRFWEDDFRQFSRIENSGSFRLFGINQSAIPALIFHHELIPLAHIFTRSFWMDIYIEYLRSNMGCYQTSLWIDTTSGVLCRGPKGPYFCLFTNAVNAIVVPPTVDMLKEDISLRFFSKFGSRVDDDVLACAQWSWKNTYLNNLFPVMTDYETEDSGHSVRISPMHPYTRGPPHHLPMNDIGGLWFDAVYSPSLEAAARRPQGAGSLWGPWESHRRGLADEIVLDGGLTRFKFDPTQGGQVYLRPGYGWWKFWDEWLSQSCRVFDALNVTQGEENFFVIRPPTLVIQSTPRQYECLVAPFNFRYGQPLVEDTQLPPIYLFLHSLPMTISEFVSWRKGRPYFWSFDETGRCEMSEEECEQWGLPVLTLSSQGSARLWSWPTSTYTALRDWQKARGFSPATSDWARELGYLELEIIGARKSISLSKPLMFEKKRKWAVRVGKPSRGQESAHVGLQY</sequence>
<dbReference type="AlphaFoldDB" id="A0A0W0EWP6"/>
<proteinExistence type="predicted"/>
<dbReference type="EMBL" id="LATX01002471">
    <property type="protein sequence ID" value="KTB28510.1"/>
    <property type="molecule type" value="Genomic_DNA"/>
</dbReference>
<comment type="caution">
    <text evidence="1">The sequence shown here is derived from an EMBL/GenBank/DDBJ whole genome shotgun (WGS) entry which is preliminary data.</text>
</comment>
<accession>A0A0W0EWP6</accession>
<evidence type="ECO:0000313" key="2">
    <source>
        <dbReference type="Proteomes" id="UP000054988"/>
    </source>
</evidence>
<evidence type="ECO:0000313" key="1">
    <source>
        <dbReference type="EMBL" id="KTB28510.1"/>
    </source>
</evidence>
<gene>
    <name evidence="1" type="ORF">WG66_18911</name>
</gene>